<keyword evidence="5" id="KW-0573">Peptidoglycan synthesis</keyword>
<accession>K0IY40</accession>
<feature type="active site" description="Acyl-ester intermediate" evidence="7">
    <location>
        <position position="61"/>
    </location>
</feature>
<dbReference type="HOGENOM" id="CLU_027070_7_0_9"/>
<evidence type="ECO:0000259" key="10">
    <source>
        <dbReference type="Pfam" id="PF00768"/>
    </source>
</evidence>
<dbReference type="InterPro" id="IPR001967">
    <property type="entry name" value="Peptidase_S11_N"/>
</dbReference>
<dbReference type="InterPro" id="IPR018044">
    <property type="entry name" value="Peptidase_S11"/>
</dbReference>
<evidence type="ECO:0000256" key="8">
    <source>
        <dbReference type="PIRSR" id="PIRSR618044-2"/>
    </source>
</evidence>
<reference evidence="11 12" key="1">
    <citation type="submission" date="2011-01" db="EMBL/GenBank/DDBJ databases">
        <title>Whole genome sequence of Amphibacillus xylinus NBRC 15112.</title>
        <authorList>
            <person name="Nakazawa H."/>
            <person name="Katano Y."/>
            <person name="Nakamura S."/>
            <person name="Sasagawa M."/>
            <person name="Fukada J."/>
            <person name="Arai T."/>
            <person name="Sasakura N."/>
            <person name="Mochizuki D."/>
            <person name="Hosoyama A."/>
            <person name="Harada K."/>
            <person name="Horikawa H."/>
            <person name="Kato Y."/>
            <person name="Harada T."/>
            <person name="Sasaki K."/>
            <person name="Sekiguchi M."/>
            <person name="Hodoyama M."/>
            <person name="Nishiko R."/>
            <person name="Narita H."/>
            <person name="Hanamaki A."/>
            <person name="Hata C."/>
            <person name="Konno Y."/>
            <person name="Niimura Y."/>
            <person name="Yamazaki S."/>
            <person name="Fujita N."/>
        </authorList>
    </citation>
    <scope>NUCLEOTIDE SEQUENCE [LARGE SCALE GENOMIC DNA]</scope>
    <source>
        <strain evidence="12">ATCC 51415 / DSM 6626 / JCM 7361 / LMG 17667 / NBRC 15112 / Ep01</strain>
    </source>
</reference>
<dbReference type="OrthoDB" id="9791132at2"/>
<feature type="binding site" evidence="8">
    <location>
        <position position="220"/>
    </location>
    <ligand>
        <name>substrate</name>
    </ligand>
</feature>
<evidence type="ECO:0000256" key="9">
    <source>
        <dbReference type="RuleBase" id="RU004016"/>
    </source>
</evidence>
<dbReference type="GO" id="GO:0071555">
    <property type="term" value="P:cell wall organization"/>
    <property type="evidence" value="ECO:0007669"/>
    <property type="project" value="UniProtKB-KW"/>
</dbReference>
<dbReference type="PANTHER" id="PTHR21581:SF33">
    <property type="entry name" value="D-ALANYL-D-ALANINE CARBOXYPEPTIDASE DACB"/>
    <property type="match status" value="1"/>
</dbReference>
<feature type="active site" description="Acyl-ester intermediate" evidence="7">
    <location>
        <position position="64"/>
    </location>
</feature>
<comment type="similarity">
    <text evidence="1 9">Belongs to the peptidase S11 family.</text>
</comment>
<keyword evidence="12" id="KW-1185">Reference proteome</keyword>
<evidence type="ECO:0000256" key="2">
    <source>
        <dbReference type="ARBA" id="ARBA00022729"/>
    </source>
</evidence>
<evidence type="ECO:0000256" key="4">
    <source>
        <dbReference type="ARBA" id="ARBA00022960"/>
    </source>
</evidence>
<name>K0IY40_AMPXN</name>
<evidence type="ECO:0000313" key="12">
    <source>
        <dbReference type="Proteomes" id="UP000006294"/>
    </source>
</evidence>
<dbReference type="eggNOG" id="COG1686">
    <property type="taxonomic scope" value="Bacteria"/>
</dbReference>
<feature type="domain" description="Peptidase S11 D-alanyl-D-alanine carboxypeptidase A N-terminal" evidence="10">
    <location>
        <begin position="27"/>
        <end position="250"/>
    </location>
</feature>
<dbReference type="KEGG" id="axl:AXY_12120"/>
<dbReference type="SUPFAM" id="SSF56601">
    <property type="entry name" value="beta-lactamase/transpeptidase-like"/>
    <property type="match status" value="1"/>
</dbReference>
<dbReference type="PANTHER" id="PTHR21581">
    <property type="entry name" value="D-ALANYL-D-ALANINE CARBOXYPEPTIDASE"/>
    <property type="match status" value="1"/>
</dbReference>
<sequence length="300" mass="34176">MRSRTIRLICLLIFMLHFILINNEMIYAKPLVSAEQAILIDQDSGTVLYEKNADNPQLIASITKVMTAIIAIEYGELTDQVKISREAVTVEGSSIYLEENEKMSLEDLLYGLMLRSGNDAAIAIAEHIGGSVDGFVYLMNEKANWLGLEQTHFENPHGLDSEHHYSTSKDIALLMRYAMENEVFAEINQTKSYRSSSRTYSWHNKNKLLTNYYPYTIGGKTGYTKAAGRTLVSVAQKNNRQLIAVTINDPNDWFDHMQLYEWGFNQIEQLDLLTLGNVDQLTRPTFLEVAYHYLLKMVGL</sequence>
<dbReference type="GO" id="GO:0009002">
    <property type="term" value="F:serine-type D-Ala-D-Ala carboxypeptidase activity"/>
    <property type="evidence" value="ECO:0007669"/>
    <property type="project" value="UniProtKB-EC"/>
</dbReference>
<evidence type="ECO:0000256" key="1">
    <source>
        <dbReference type="ARBA" id="ARBA00007164"/>
    </source>
</evidence>
<evidence type="ECO:0000256" key="7">
    <source>
        <dbReference type="PIRSR" id="PIRSR618044-1"/>
    </source>
</evidence>
<dbReference type="GO" id="GO:0006508">
    <property type="term" value="P:proteolysis"/>
    <property type="evidence" value="ECO:0007669"/>
    <property type="project" value="InterPro"/>
</dbReference>
<dbReference type="AlphaFoldDB" id="K0IY40"/>
<keyword evidence="2" id="KW-0732">Signal</keyword>
<organism evidence="11 12">
    <name type="scientific">Amphibacillus xylanus (strain ATCC 51415 / DSM 6626 / JCM 7361 / LMG 17667 / NBRC 15112 / Ep01)</name>
    <dbReference type="NCBI Taxonomy" id="698758"/>
    <lineage>
        <taxon>Bacteria</taxon>
        <taxon>Bacillati</taxon>
        <taxon>Bacillota</taxon>
        <taxon>Bacilli</taxon>
        <taxon>Bacillales</taxon>
        <taxon>Bacillaceae</taxon>
        <taxon>Amphibacillus</taxon>
    </lineage>
</organism>
<protein>
    <submittedName>
        <fullName evidence="11">Putative D-alanyl-D-alanine carboxypeptidase</fullName>
        <ecNumber evidence="11">3.4.16.4</ecNumber>
    </submittedName>
</protein>
<dbReference type="InterPro" id="IPR012338">
    <property type="entry name" value="Beta-lactam/transpept-like"/>
</dbReference>
<dbReference type="EC" id="3.4.16.4" evidence="11"/>
<dbReference type="Proteomes" id="UP000006294">
    <property type="component" value="Chromosome"/>
</dbReference>
<dbReference type="GO" id="GO:0009252">
    <property type="term" value="P:peptidoglycan biosynthetic process"/>
    <property type="evidence" value="ECO:0007669"/>
    <property type="project" value="UniProtKB-KW"/>
</dbReference>
<dbReference type="Gene3D" id="3.40.710.10">
    <property type="entry name" value="DD-peptidase/beta-lactamase superfamily"/>
    <property type="match status" value="1"/>
</dbReference>
<dbReference type="PATRIC" id="fig|698758.3.peg.1212"/>
<dbReference type="EMBL" id="AP012050">
    <property type="protein sequence ID" value="BAM47344.1"/>
    <property type="molecule type" value="Genomic_DNA"/>
</dbReference>
<keyword evidence="11" id="KW-0121">Carboxypeptidase</keyword>
<dbReference type="PRINTS" id="PR00725">
    <property type="entry name" value="DADACBPTASE1"/>
</dbReference>
<dbReference type="STRING" id="698758.AXY_12120"/>
<dbReference type="Pfam" id="PF00768">
    <property type="entry name" value="Peptidase_S11"/>
    <property type="match status" value="1"/>
</dbReference>
<evidence type="ECO:0000313" key="11">
    <source>
        <dbReference type="EMBL" id="BAM47344.1"/>
    </source>
</evidence>
<feature type="active site" evidence="7">
    <location>
        <position position="116"/>
    </location>
</feature>
<keyword evidence="6" id="KW-0961">Cell wall biogenesis/degradation</keyword>
<dbReference type="GO" id="GO:0008360">
    <property type="term" value="P:regulation of cell shape"/>
    <property type="evidence" value="ECO:0007669"/>
    <property type="project" value="UniProtKB-KW"/>
</dbReference>
<proteinExistence type="inferred from homology"/>
<keyword evidence="11" id="KW-0645">Protease</keyword>
<gene>
    <name evidence="11" type="ordered locus">AXY_12120</name>
</gene>
<keyword evidence="4" id="KW-0133">Cell shape</keyword>
<evidence type="ECO:0000256" key="5">
    <source>
        <dbReference type="ARBA" id="ARBA00022984"/>
    </source>
</evidence>
<evidence type="ECO:0000256" key="6">
    <source>
        <dbReference type="ARBA" id="ARBA00023316"/>
    </source>
</evidence>
<keyword evidence="3 11" id="KW-0378">Hydrolase</keyword>
<evidence type="ECO:0000256" key="3">
    <source>
        <dbReference type="ARBA" id="ARBA00022801"/>
    </source>
</evidence>